<dbReference type="AlphaFoldDB" id="A0AAV1TQ83"/>
<evidence type="ECO:0000313" key="2">
    <source>
        <dbReference type="EMBL" id="CAK7923963.1"/>
    </source>
</evidence>
<dbReference type="InterPro" id="IPR036047">
    <property type="entry name" value="F-box-like_dom_sf"/>
</dbReference>
<name>A0AAV1TQ83_9STRA</name>
<comment type="caution">
    <text evidence="2">The sequence shown here is derived from an EMBL/GenBank/DDBJ whole genome shotgun (WGS) entry which is preliminary data.</text>
</comment>
<gene>
    <name evidence="2" type="ORF">PM001_LOCUS9113</name>
</gene>
<dbReference type="EMBL" id="CAKLBY020000071">
    <property type="protein sequence ID" value="CAK7923963.1"/>
    <property type="molecule type" value="Genomic_DNA"/>
</dbReference>
<protein>
    <recommendedName>
        <fullName evidence="1">F-box domain-containing protein</fullName>
    </recommendedName>
</protein>
<feature type="domain" description="F-box" evidence="1">
    <location>
        <begin position="151"/>
        <end position="196"/>
    </location>
</feature>
<dbReference type="SUPFAM" id="SSF81383">
    <property type="entry name" value="F-box domain"/>
    <property type="match status" value="1"/>
</dbReference>
<dbReference type="Pfam" id="PF12937">
    <property type="entry name" value="F-box-like"/>
    <property type="match status" value="1"/>
</dbReference>
<accession>A0AAV1TQ83</accession>
<dbReference type="Proteomes" id="UP001162060">
    <property type="component" value="Unassembled WGS sequence"/>
</dbReference>
<organism evidence="2 3">
    <name type="scientific">Peronospora matthiolae</name>
    <dbReference type="NCBI Taxonomy" id="2874970"/>
    <lineage>
        <taxon>Eukaryota</taxon>
        <taxon>Sar</taxon>
        <taxon>Stramenopiles</taxon>
        <taxon>Oomycota</taxon>
        <taxon>Peronosporomycetes</taxon>
        <taxon>Peronosporales</taxon>
        <taxon>Peronosporaceae</taxon>
        <taxon>Peronospora</taxon>
    </lineage>
</organism>
<reference evidence="2" key="1">
    <citation type="submission" date="2024-01" db="EMBL/GenBank/DDBJ databases">
        <authorList>
            <person name="Webb A."/>
        </authorList>
    </citation>
    <scope>NUCLEOTIDE SEQUENCE</scope>
    <source>
        <strain evidence="2">Pm1</strain>
    </source>
</reference>
<dbReference type="Gene3D" id="1.20.1280.50">
    <property type="match status" value="1"/>
</dbReference>
<dbReference type="InterPro" id="IPR001810">
    <property type="entry name" value="F-box_dom"/>
</dbReference>
<evidence type="ECO:0000313" key="3">
    <source>
        <dbReference type="Proteomes" id="UP001162060"/>
    </source>
</evidence>
<proteinExistence type="predicted"/>
<evidence type="ECO:0000259" key="1">
    <source>
        <dbReference type="Pfam" id="PF12937"/>
    </source>
</evidence>
<sequence length="303" mass="34811">MFIEKAGTLLWMTHALLQEHGWTPPDLESGAAGLQSINVFSGDVNLLPARCYKVPKMGQTDTDVHVRALVVGTKLFVHFVSIDKSVRISLTISEFVKPRGPRTDHQRPDEGQVLCTDKWRGYLEILRWRLQRNLFPEFSSNRSVVPSDAELNRLPEQLLVRIGTFLTALECCRVAGTSKYIHLSTDSFELWQHFLLRDYGVALQSGGDTKATYVRRYTDEKRMEVWNQQDRERRLSGYMQRQQAQRRGRLAVPLLWGPMPPLFAPSRDASGLLRPPHMSRVLDDEDLGLPFDIHFDSMYPNFN</sequence>